<evidence type="ECO:0000256" key="2">
    <source>
        <dbReference type="ARBA" id="ARBA00004134"/>
    </source>
</evidence>
<feature type="compositionally biased region" description="Polar residues" evidence="23">
    <location>
        <begin position="1155"/>
        <end position="1166"/>
    </location>
</feature>
<feature type="domain" description="Major facilitator superfamily (MFS) profile" evidence="27">
    <location>
        <begin position="1501"/>
        <end position="1930"/>
    </location>
</feature>
<keyword evidence="30" id="KW-1185">Reference proteome</keyword>
<feature type="compositionally biased region" description="Basic and acidic residues" evidence="23">
    <location>
        <begin position="1413"/>
        <end position="1424"/>
    </location>
</feature>
<dbReference type="PROSITE" id="PS51082">
    <property type="entry name" value="WH2"/>
    <property type="match status" value="1"/>
</dbReference>
<dbReference type="InterPro" id="IPR013182">
    <property type="entry name" value="DUF1720"/>
</dbReference>
<feature type="compositionally biased region" description="Pro residues" evidence="23">
    <location>
        <begin position="1327"/>
        <end position="1367"/>
    </location>
</feature>
<feature type="compositionally biased region" description="Basic and acidic residues" evidence="23">
    <location>
        <begin position="1033"/>
        <end position="1047"/>
    </location>
</feature>
<evidence type="ECO:0000256" key="23">
    <source>
        <dbReference type="SAM" id="MobiDB-lite"/>
    </source>
</evidence>
<dbReference type="Proteomes" id="UP000801428">
    <property type="component" value="Unassembled WGS sequence"/>
</dbReference>
<evidence type="ECO:0000256" key="13">
    <source>
        <dbReference type="ARBA" id="ARBA00022692"/>
    </source>
</evidence>
<feature type="transmembrane region" description="Helical" evidence="24">
    <location>
        <begin position="1568"/>
        <end position="1586"/>
    </location>
</feature>
<dbReference type="GO" id="GO:0010008">
    <property type="term" value="C:endosome membrane"/>
    <property type="evidence" value="ECO:0007669"/>
    <property type="project" value="UniProtKB-SubCell"/>
</dbReference>
<comment type="subcellular location">
    <subcellularLocation>
        <location evidence="4">Cell membrane</location>
        <topology evidence="4">Peripheral membrane protein</topology>
        <orientation evidence="4">Cytoplasmic side</orientation>
    </subcellularLocation>
    <subcellularLocation>
        <location evidence="2">Cytoplasm</location>
        <location evidence="2">Cytoskeleton</location>
        <location evidence="2">Actin patch</location>
    </subcellularLocation>
    <subcellularLocation>
        <location evidence="1">Endosome membrane</location>
        <topology evidence="1">Peripheral membrane protein</topology>
        <orientation evidence="1">Cytoplasmic side</orientation>
    </subcellularLocation>
    <subcellularLocation>
        <location evidence="3">Membrane</location>
        <topology evidence="3">Multi-pass membrane protein</topology>
    </subcellularLocation>
</comment>
<keyword evidence="17 22" id="KW-0175">Coiled coil</keyword>
<keyword evidence="18 24" id="KW-0472">Membrane</keyword>
<evidence type="ECO:0000256" key="16">
    <source>
        <dbReference type="ARBA" id="ARBA00022989"/>
    </source>
</evidence>
<keyword evidence="13 24" id="KW-0812">Transmembrane</keyword>
<dbReference type="CDD" id="cd00052">
    <property type="entry name" value="EH"/>
    <property type="match status" value="2"/>
</dbReference>
<feature type="compositionally biased region" description="Polar residues" evidence="23">
    <location>
        <begin position="1194"/>
        <end position="1222"/>
    </location>
</feature>
<keyword evidence="15" id="KW-0967">Endosome</keyword>
<feature type="transmembrane region" description="Helical" evidence="24">
    <location>
        <begin position="1908"/>
        <end position="1927"/>
    </location>
</feature>
<sequence length="1940" mass="209348">MFSGSNSYLGGGNSARGPPQQQQYGQQPQQQFGQQQGFQGGLQPQQTGFGMQPQQTGFGGAPMQPMQQQFTGYPGQPQGFGQQQPQQTGFGQQPQQLQSQFTGFPGQQQNQGFQQQAPQQQPFQTGAPQQQQAPAQPQRPQATGMTSSAMADSFRGVSSVPPPVPAKTGSKIPSMRLSFITAQDQAKFEQLFKSAVGDGTALSGDQARDLLLRSKLPGDALGHIWTLSDTTKSGQLLFPEFALAMYLCNLKLTGKDLPNALPDRVKNEVSSMVDIISFNAADDQPSRPAPASNAPSFNEPPKIQQPQPQQSNSSLLASLAPQPTGYGQQPMGMQPQQTGFGQGMAGGYNGPRPPMPPMPTGFGGSNLAPQQTGMAPLNAQPTGMPGQWGLVNTPSTGLPNIEALAGRMMPQTGRDAGNHTTSGLTGNATIPWAITKGEKKLYDETFKAWDGMGKGYIAGAQAIEILGQSGLPKSDLEKIWTLADSADRGRLNLDEFAVAMHLIYRKLNGYPVPNRLPPELVPPSTRNINDSIGAMKNLLRGDAEDRKNSGAFLQPQRTGVSYLKTHSFRSGSPAAGGRKDATVFRNNDDNAGYRSSARHRVGAGGRSPSPASGASSPTSGRSDEMTLEQLKKAVKEKQILLDAMDTRDENAADEDDALDRRDRKEADELYRRIRRVQEDIDAHPKASLHGGDSDAERRALKRQLQVLTDRLPEVASNVRRIEREIADAQLELFRLKDAKAHPGSASNIVGTGPGGAVTESDRLKARAKAMMQARSAALTGKPAPASDDSGAATERLEKEQSRIRSEKENNERMIRDVEDSVNEFSKGLEASLKEGGHDNRSEHERRRWEEALGVEDEVRDFIFDLQRSSRAARVRKEDRSRDTGRASSRSAEPQSTSRYESPARATESARSTPTPGGAASYKTPAERAAFIKQQAEQRMAERLAALGLRAPAKAGETPEQRAEREKKEREDKLRAAEEEDARREQERQRRLEGESTAPPAPAKAVGKKPAPPPPASRKNKVDVAQHDAQQAEAEAKRAEHEIAEQALREQQQAQEAETKRMEEEEQRQEDELAKEREAAQARLKALEEQVQQGKLKKAEEKKRRAGAQKEQQEKEAKLAAQRAEIEAARERERQLQLQLEALDDDDSSDDDDGPQNITPQDSTPAASQELPRSTAPPPAPPMPQLPGSFPSPPASSVTSPHPVSGGETTNPFYKKMAQSTQDNTNTPPPPTSTTSEVSTNPFHRLTQEQANKAAAPTFNEPAIPSARTRGRQDDDDWSVVDSDDSSSDDDEGPGRGGANHLASILFGTMAPPRPLSSMDNKDSPIQSPAPPAGIPPPPPMPAGSAPPPPPGPPPPPMGGAPPPPPMPTMKAPGGLADRGALLGQIQAGKGLRKVETKDRSTASTAAALSNPMREARDLNEKDSEAYQQGQDADTFTADVEKGGAQSQALSTHTDERTLSVEGAATTAQDNNAVRDPNVVDWDGPDDPANPLNWPAKKKWSIIAALGAVTFITPLASSFFAPGVPQVMRAFDEKSNLMAAFVVSVYLLGFAIGPLVIAPMSEIYGRMPLYNICSVLFIVFNIACALSKSMGMLIAFRLLAGCAGASPLTLGGGTIADMFPPQQRAGAMAVYSMGPLLGPIVGPVCGGFLVESLSWRWVFWILAIFGGVFGVSLAFVGRETLHQKILATKTARLRKETGNAELRSKLDNGLPFKEVFTRAIARPMKMLFLSPIVFLMSLYISVNYGILYLFFTTMTFVFEGQYHFSSGAVGLAYLGMGVGMILGMGALGTLSDRNIKKHQAKGNAKPEHRLPMFLTIPGAVSLPIGIFLYGWTTYYGVHWIVPIIGTAFIGVGNLTAMMTIQTYLVDAFTVHAASAIAANTVLRSVFGAVLPLAGLDMYDKLGLGWGNSLLGFVALCFIPVPVCFRLFGERIRTNPKFQVQF</sequence>
<evidence type="ECO:0000256" key="6">
    <source>
        <dbReference type="ARBA" id="ARBA00009351"/>
    </source>
</evidence>
<dbReference type="InterPro" id="IPR003124">
    <property type="entry name" value="WH2_dom"/>
</dbReference>
<dbReference type="InterPro" id="IPR036259">
    <property type="entry name" value="MFS_trans_sf"/>
</dbReference>
<feature type="transmembrane region" description="Helical" evidence="24">
    <location>
        <begin position="1867"/>
        <end position="1888"/>
    </location>
</feature>
<dbReference type="InterPro" id="IPR020846">
    <property type="entry name" value="MFS_dom"/>
</dbReference>
<keyword evidence="12" id="KW-0254">Endocytosis</keyword>
<dbReference type="Pfam" id="PF07690">
    <property type="entry name" value="MFS_1"/>
    <property type="match status" value="1"/>
</dbReference>
<feature type="region of interest" description="Disordered" evidence="23">
    <location>
        <begin position="869"/>
        <end position="1428"/>
    </location>
</feature>
<evidence type="ECO:0000259" key="25">
    <source>
        <dbReference type="PROSITE" id="PS50031"/>
    </source>
</evidence>
<comment type="subunit">
    <text evidence="7">Component of the PAN1 actin cytoskeleton-regulatory complex.</text>
</comment>
<evidence type="ECO:0000256" key="4">
    <source>
        <dbReference type="ARBA" id="ARBA00004413"/>
    </source>
</evidence>
<feature type="region of interest" description="Disordered" evidence="23">
    <location>
        <begin position="767"/>
        <end position="817"/>
    </location>
</feature>
<dbReference type="GO" id="GO:0005886">
    <property type="term" value="C:plasma membrane"/>
    <property type="evidence" value="ECO:0007669"/>
    <property type="project" value="UniProtKB-SubCell"/>
</dbReference>
<dbReference type="InterPro" id="IPR002048">
    <property type="entry name" value="EF_hand_dom"/>
</dbReference>
<feature type="domain" description="EH" evidence="25">
    <location>
        <begin position="184"/>
        <end position="272"/>
    </location>
</feature>
<feature type="compositionally biased region" description="Basic and acidic residues" evidence="23">
    <location>
        <begin position="1110"/>
        <end position="1134"/>
    </location>
</feature>
<dbReference type="SMART" id="SM00246">
    <property type="entry name" value="WH2"/>
    <property type="match status" value="1"/>
</dbReference>
<evidence type="ECO:0000256" key="17">
    <source>
        <dbReference type="ARBA" id="ARBA00023054"/>
    </source>
</evidence>
<evidence type="ECO:0000256" key="3">
    <source>
        <dbReference type="ARBA" id="ARBA00004141"/>
    </source>
</evidence>
<feature type="domain" description="WH2" evidence="28">
    <location>
        <begin position="1377"/>
        <end position="1394"/>
    </location>
</feature>
<keyword evidence="10" id="KW-1003">Cell membrane</keyword>
<feature type="domain" description="EF-hand" evidence="26">
    <location>
        <begin position="471"/>
        <end position="506"/>
    </location>
</feature>
<feature type="compositionally biased region" description="Low complexity" evidence="23">
    <location>
        <begin position="289"/>
        <end position="339"/>
    </location>
</feature>
<dbReference type="SUPFAM" id="SSF103473">
    <property type="entry name" value="MFS general substrate transporter"/>
    <property type="match status" value="1"/>
</dbReference>
<feature type="compositionally biased region" description="Pro residues" evidence="23">
    <location>
        <begin position="1174"/>
        <end position="1193"/>
    </location>
</feature>
<evidence type="ECO:0000256" key="15">
    <source>
        <dbReference type="ARBA" id="ARBA00022753"/>
    </source>
</evidence>
<comment type="similarity">
    <text evidence="5">Belongs to the major facilitator superfamily.</text>
</comment>
<keyword evidence="20" id="KW-0206">Cytoskeleton</keyword>
<feature type="compositionally biased region" description="Low complexity" evidence="23">
    <location>
        <begin position="606"/>
        <end position="620"/>
    </location>
</feature>
<dbReference type="OrthoDB" id="2015333at2759"/>
<feature type="transmembrane region" description="Helical" evidence="24">
    <location>
        <begin position="1499"/>
        <end position="1523"/>
    </location>
</feature>
<dbReference type="Pfam" id="PF08226">
    <property type="entry name" value="DUF1720"/>
    <property type="match status" value="1"/>
</dbReference>
<name>A0A9P4TI81_CURKU</name>
<evidence type="ECO:0000256" key="10">
    <source>
        <dbReference type="ARBA" id="ARBA00022475"/>
    </source>
</evidence>
<feature type="region of interest" description="Disordered" evidence="23">
    <location>
        <begin position="1"/>
        <end position="169"/>
    </location>
</feature>
<feature type="coiled-coil region" evidence="22">
    <location>
        <begin position="711"/>
        <end position="738"/>
    </location>
</feature>
<keyword evidence="11" id="KW-0963">Cytoplasm</keyword>
<feature type="compositionally biased region" description="Polar residues" evidence="23">
    <location>
        <begin position="885"/>
        <end position="899"/>
    </location>
</feature>
<dbReference type="GO" id="GO:0006897">
    <property type="term" value="P:endocytosis"/>
    <property type="evidence" value="ECO:0007669"/>
    <property type="project" value="UniProtKB-KW"/>
</dbReference>
<dbReference type="GO" id="GO:0003779">
    <property type="term" value="F:actin binding"/>
    <property type="evidence" value="ECO:0007669"/>
    <property type="project" value="UniProtKB-KW"/>
</dbReference>
<evidence type="ECO:0000256" key="5">
    <source>
        <dbReference type="ARBA" id="ARBA00008335"/>
    </source>
</evidence>
<feature type="transmembrane region" description="Helical" evidence="24">
    <location>
        <begin position="1770"/>
        <end position="1789"/>
    </location>
</feature>
<evidence type="ECO:0000256" key="9">
    <source>
        <dbReference type="ARBA" id="ARBA00020728"/>
    </source>
</evidence>
<comment type="caution">
    <text evidence="29">The sequence shown here is derived from an EMBL/GenBank/DDBJ whole genome shotgun (WGS) entry which is preliminary data.</text>
</comment>
<dbReference type="Gene3D" id="1.10.238.10">
    <property type="entry name" value="EF-hand"/>
    <property type="match status" value="2"/>
</dbReference>
<evidence type="ECO:0000256" key="20">
    <source>
        <dbReference type="ARBA" id="ARBA00023212"/>
    </source>
</evidence>
<evidence type="ECO:0000256" key="7">
    <source>
        <dbReference type="ARBA" id="ARBA00011159"/>
    </source>
</evidence>
<feature type="compositionally biased region" description="Gly residues" evidence="23">
    <location>
        <begin position="340"/>
        <end position="349"/>
    </location>
</feature>
<evidence type="ECO:0000259" key="28">
    <source>
        <dbReference type="PROSITE" id="PS51082"/>
    </source>
</evidence>
<evidence type="ECO:0000256" key="19">
    <source>
        <dbReference type="ARBA" id="ARBA00023203"/>
    </source>
</evidence>
<evidence type="ECO:0000256" key="14">
    <source>
        <dbReference type="ARBA" id="ARBA00022737"/>
    </source>
</evidence>
<comment type="function">
    <text evidence="21">Component of the PAN1 actin cytoskeleton-regulatory complex required for the internalization of endosomes during actin-coupled endocytosis. The complex links the site of endocytosis to the cell membrane-associated actin cytoskeleton. Mediates uptake of external molecules and vacuolar degradation of plasma membrane proteins. Plays a role in the proper organization of the cell membrane-associated actin cytoskeleton and promotes its destabilization.</text>
</comment>
<feature type="transmembrane region" description="Helical" evidence="24">
    <location>
        <begin position="1726"/>
        <end position="1750"/>
    </location>
</feature>
<evidence type="ECO:0000259" key="26">
    <source>
        <dbReference type="PROSITE" id="PS50222"/>
    </source>
</evidence>
<evidence type="ECO:0000313" key="29">
    <source>
        <dbReference type="EMBL" id="KAF3005788.1"/>
    </source>
</evidence>
<feature type="region of interest" description="Disordered" evidence="23">
    <location>
        <begin position="280"/>
        <end position="352"/>
    </location>
</feature>
<feature type="transmembrane region" description="Helical" evidence="24">
    <location>
        <begin position="1654"/>
        <end position="1675"/>
    </location>
</feature>
<dbReference type="Pfam" id="PF02205">
    <property type="entry name" value="WH2"/>
    <property type="match status" value="1"/>
</dbReference>
<feature type="compositionally biased region" description="Basic and acidic residues" evidence="23">
    <location>
        <begin position="956"/>
        <end position="993"/>
    </location>
</feature>
<dbReference type="SUPFAM" id="SSF47473">
    <property type="entry name" value="EF-hand"/>
    <property type="match status" value="2"/>
</dbReference>
<feature type="compositionally biased region" description="Low complexity" evidence="23">
    <location>
        <begin position="17"/>
        <end position="50"/>
    </location>
</feature>
<comment type="similarity">
    <text evidence="6">Belongs to the PAN1 family.</text>
</comment>
<dbReference type="CDD" id="cd17323">
    <property type="entry name" value="MFS_Tpo1_MDR_like"/>
    <property type="match status" value="1"/>
</dbReference>
<dbReference type="InterPro" id="IPR000261">
    <property type="entry name" value="EH_dom"/>
</dbReference>
<feature type="domain" description="EH" evidence="25">
    <location>
        <begin position="438"/>
        <end position="527"/>
    </location>
</feature>
<evidence type="ECO:0000256" key="21">
    <source>
        <dbReference type="ARBA" id="ARBA00025194"/>
    </source>
</evidence>
<feature type="transmembrane region" description="Helical" evidence="24">
    <location>
        <begin position="1535"/>
        <end position="1556"/>
    </location>
</feature>
<dbReference type="EMBL" id="SWKU01000006">
    <property type="protein sequence ID" value="KAF3005788.1"/>
    <property type="molecule type" value="Genomic_DNA"/>
</dbReference>
<feature type="compositionally biased region" description="Acidic residues" evidence="23">
    <location>
        <begin position="1141"/>
        <end position="1153"/>
    </location>
</feature>
<reference evidence="29" key="1">
    <citation type="submission" date="2019-04" db="EMBL/GenBank/DDBJ databases">
        <title>Sequencing of skin fungus with MAO and IRED activity.</title>
        <authorList>
            <person name="Marsaioli A.J."/>
            <person name="Bonatto J.M.C."/>
            <person name="Reis Junior O."/>
        </authorList>
    </citation>
    <scope>NUCLEOTIDE SEQUENCE</scope>
    <source>
        <strain evidence="29">30M1</strain>
    </source>
</reference>
<feature type="compositionally biased region" description="Acidic residues" evidence="23">
    <location>
        <begin position="1273"/>
        <end position="1291"/>
    </location>
</feature>
<proteinExistence type="inferred from homology"/>
<evidence type="ECO:0000256" key="8">
    <source>
        <dbReference type="ARBA" id="ARBA00015110"/>
    </source>
</evidence>
<evidence type="ECO:0000313" key="30">
    <source>
        <dbReference type="Proteomes" id="UP000801428"/>
    </source>
</evidence>
<evidence type="ECO:0000256" key="24">
    <source>
        <dbReference type="SAM" id="Phobius"/>
    </source>
</evidence>
<dbReference type="InterPro" id="IPR011701">
    <property type="entry name" value="MFS"/>
</dbReference>
<feature type="compositionally biased region" description="Basic and acidic residues" evidence="23">
    <location>
        <begin position="794"/>
        <end position="817"/>
    </location>
</feature>
<organism evidence="29 30">
    <name type="scientific">Curvularia kusanoi</name>
    <name type="common">Cochliobolus kusanoi</name>
    <dbReference type="NCBI Taxonomy" id="90978"/>
    <lineage>
        <taxon>Eukaryota</taxon>
        <taxon>Fungi</taxon>
        <taxon>Dikarya</taxon>
        <taxon>Ascomycota</taxon>
        <taxon>Pezizomycotina</taxon>
        <taxon>Dothideomycetes</taxon>
        <taxon>Pleosporomycetidae</taxon>
        <taxon>Pleosporales</taxon>
        <taxon>Pleosporineae</taxon>
        <taxon>Pleosporaceae</taxon>
        <taxon>Curvularia</taxon>
    </lineage>
</organism>
<feature type="compositionally biased region" description="Basic and acidic residues" evidence="23">
    <location>
        <begin position="874"/>
        <end position="884"/>
    </location>
</feature>
<dbReference type="PROSITE" id="PS50222">
    <property type="entry name" value="EF_HAND_2"/>
    <property type="match status" value="1"/>
</dbReference>
<feature type="transmembrane region" description="Helical" evidence="24">
    <location>
        <begin position="1809"/>
        <end position="1830"/>
    </location>
</feature>
<keyword evidence="14" id="KW-0677">Repeat</keyword>
<dbReference type="PANTHER" id="PTHR23502:SF68">
    <property type="entry name" value="MULTIDRUG TRANSPORTER, PUTATIVE (AFU_ORTHOLOGUE AFUA_3G01120)-RELATED"/>
    <property type="match status" value="1"/>
</dbReference>
<dbReference type="PROSITE" id="PS50031">
    <property type="entry name" value="EH"/>
    <property type="match status" value="2"/>
</dbReference>
<dbReference type="FunFam" id="1.20.1250.20:FF:000011">
    <property type="entry name" value="MFS multidrug transporter, putative"/>
    <property type="match status" value="1"/>
</dbReference>
<accession>A0A9P4TI81</accession>
<dbReference type="PANTHER" id="PTHR23502">
    <property type="entry name" value="MAJOR FACILITATOR SUPERFAMILY"/>
    <property type="match status" value="1"/>
</dbReference>
<feature type="compositionally biased region" description="Low complexity" evidence="23">
    <location>
        <begin position="67"/>
        <end position="144"/>
    </location>
</feature>
<keyword evidence="19" id="KW-0009">Actin-binding</keyword>
<gene>
    <name evidence="29" type="primary">PAN1</name>
    <name evidence="29" type="ORF">E8E13_007517</name>
</gene>
<feature type="compositionally biased region" description="Basic and acidic residues" evidence="23">
    <location>
        <begin position="577"/>
        <end position="588"/>
    </location>
</feature>
<feature type="compositionally biased region" description="Basic and acidic residues" evidence="23">
    <location>
        <begin position="1069"/>
        <end position="1087"/>
    </location>
</feature>
<feature type="region of interest" description="Disordered" evidence="23">
    <location>
        <begin position="565"/>
        <end position="624"/>
    </location>
</feature>
<protein>
    <recommendedName>
        <fullName evidence="8">Actin cytoskeleton-regulatory complex protein PAN1</fullName>
    </recommendedName>
    <alternativeName>
        <fullName evidence="9">Actin cytoskeleton-regulatory complex protein pan1</fullName>
    </alternativeName>
</protein>
<dbReference type="GO" id="GO:0005509">
    <property type="term" value="F:calcium ion binding"/>
    <property type="evidence" value="ECO:0007669"/>
    <property type="project" value="InterPro"/>
</dbReference>
<keyword evidence="16 24" id="KW-1133">Transmembrane helix</keyword>
<feature type="compositionally biased region" description="Low complexity" evidence="23">
    <location>
        <begin position="1232"/>
        <end position="1241"/>
    </location>
</feature>
<dbReference type="Pfam" id="PF12763">
    <property type="entry name" value="EH"/>
    <property type="match status" value="2"/>
</dbReference>
<dbReference type="GO" id="GO:0022857">
    <property type="term" value="F:transmembrane transporter activity"/>
    <property type="evidence" value="ECO:0007669"/>
    <property type="project" value="InterPro"/>
</dbReference>
<dbReference type="Gene3D" id="1.20.1250.20">
    <property type="entry name" value="MFS general substrate transporter like domains"/>
    <property type="match status" value="1"/>
</dbReference>
<evidence type="ECO:0000256" key="22">
    <source>
        <dbReference type="SAM" id="Coils"/>
    </source>
</evidence>
<dbReference type="FunFam" id="1.10.238.10:FF:000349">
    <property type="entry name" value="Actin cytoskeleton-regulatory complex protein PAN1"/>
    <property type="match status" value="1"/>
</dbReference>
<feature type="transmembrane region" description="Helical" evidence="24">
    <location>
        <begin position="1836"/>
        <end position="1855"/>
    </location>
</feature>
<evidence type="ECO:0000256" key="18">
    <source>
        <dbReference type="ARBA" id="ARBA00023136"/>
    </source>
</evidence>
<dbReference type="PROSITE" id="PS50850">
    <property type="entry name" value="MFS"/>
    <property type="match status" value="1"/>
</dbReference>
<evidence type="ECO:0000256" key="12">
    <source>
        <dbReference type="ARBA" id="ARBA00022583"/>
    </source>
</evidence>
<evidence type="ECO:0000256" key="11">
    <source>
        <dbReference type="ARBA" id="ARBA00022490"/>
    </source>
</evidence>
<evidence type="ECO:0000259" key="27">
    <source>
        <dbReference type="PROSITE" id="PS50850"/>
    </source>
</evidence>
<dbReference type="GO" id="GO:0030479">
    <property type="term" value="C:actin cortical patch"/>
    <property type="evidence" value="ECO:0007669"/>
    <property type="project" value="UniProtKB-SubCell"/>
</dbReference>
<dbReference type="SMART" id="SM00027">
    <property type="entry name" value="EH"/>
    <property type="match status" value="2"/>
</dbReference>
<evidence type="ECO:0000256" key="1">
    <source>
        <dbReference type="ARBA" id="ARBA00004125"/>
    </source>
</evidence>
<dbReference type="InterPro" id="IPR011992">
    <property type="entry name" value="EF-hand-dom_pair"/>
</dbReference>